<proteinExistence type="predicted"/>
<dbReference type="OrthoDB" id="68029at2759"/>
<dbReference type="Proteomes" id="UP000693981">
    <property type="component" value="Unassembled WGS sequence"/>
</dbReference>
<gene>
    <name evidence="4" type="ORF">PHYBOEH_002140</name>
</gene>
<protein>
    <recommendedName>
        <fullName evidence="3">Rab-GAP TBC domain-containing protein</fullName>
    </recommendedName>
</protein>
<keyword evidence="2" id="KW-0812">Transmembrane</keyword>
<reference evidence="4" key="1">
    <citation type="submission" date="2021-02" db="EMBL/GenBank/DDBJ databases">
        <authorList>
            <person name="Palmer J.M."/>
        </authorList>
    </citation>
    <scope>NUCLEOTIDE SEQUENCE</scope>
    <source>
        <strain evidence="4">SCRP23</strain>
    </source>
</reference>
<organism evidence="4 5">
    <name type="scientific">Phytophthora boehmeriae</name>
    <dbReference type="NCBI Taxonomy" id="109152"/>
    <lineage>
        <taxon>Eukaryota</taxon>
        <taxon>Sar</taxon>
        <taxon>Stramenopiles</taxon>
        <taxon>Oomycota</taxon>
        <taxon>Peronosporomycetes</taxon>
        <taxon>Peronosporales</taxon>
        <taxon>Peronosporaceae</taxon>
        <taxon>Phytophthora</taxon>
    </lineage>
</organism>
<sequence>MSCSASTMQYSRPGFDPSDILLDQLEKQVPLKDTTHWMKTVALYCTIVLSTVMTLLVGSFKVSLDKPKTTPRLVETACQTDEEDWLELECDWNLCVVGHKCIVEDDTQSCTTEATDLLSDVENETDEEDCDESDDGSDDGSDAESIDDFEDFCEYTCDSDCAAQADVLMRLTATVCTTEDSQCVSMYLEAYLCECGECPQYKSIVQDVTAATHFWHNDQQRRSIVRLLQAFSTYNEVIGYHPGMISTARECLQMWHGDEDRAFQSFAAVYDAMPRLC</sequence>
<dbReference type="AlphaFoldDB" id="A0A8T1V6P6"/>
<keyword evidence="2" id="KW-1133">Transmembrane helix</keyword>
<evidence type="ECO:0000313" key="5">
    <source>
        <dbReference type="Proteomes" id="UP000693981"/>
    </source>
</evidence>
<feature type="transmembrane region" description="Helical" evidence="2">
    <location>
        <begin position="41"/>
        <end position="62"/>
    </location>
</feature>
<dbReference type="EMBL" id="JAGDFL010001503">
    <property type="protein sequence ID" value="KAG7375748.1"/>
    <property type="molecule type" value="Genomic_DNA"/>
</dbReference>
<dbReference type="Pfam" id="PF00566">
    <property type="entry name" value="RabGAP-TBC"/>
    <property type="match status" value="1"/>
</dbReference>
<evidence type="ECO:0000259" key="3">
    <source>
        <dbReference type="Pfam" id="PF00566"/>
    </source>
</evidence>
<name>A0A8T1V6P6_9STRA</name>
<feature type="domain" description="Rab-GAP TBC" evidence="3">
    <location>
        <begin position="180"/>
        <end position="269"/>
    </location>
</feature>
<comment type="caution">
    <text evidence="4">The sequence shown here is derived from an EMBL/GenBank/DDBJ whole genome shotgun (WGS) entry which is preliminary data.</text>
</comment>
<keyword evidence="5" id="KW-1185">Reference proteome</keyword>
<accession>A0A8T1V6P6</accession>
<feature type="region of interest" description="Disordered" evidence="1">
    <location>
        <begin position="121"/>
        <end position="143"/>
    </location>
</feature>
<evidence type="ECO:0000313" key="4">
    <source>
        <dbReference type="EMBL" id="KAG7375748.1"/>
    </source>
</evidence>
<keyword evidence="2" id="KW-0472">Membrane</keyword>
<dbReference type="InterPro" id="IPR000195">
    <property type="entry name" value="Rab-GAP-TBC_dom"/>
</dbReference>
<evidence type="ECO:0000256" key="1">
    <source>
        <dbReference type="SAM" id="MobiDB-lite"/>
    </source>
</evidence>
<evidence type="ECO:0000256" key="2">
    <source>
        <dbReference type="SAM" id="Phobius"/>
    </source>
</evidence>